<dbReference type="PANTHER" id="PTHR12080:SF125">
    <property type="entry name" value="CD48 ANTIGEN-LIKE"/>
    <property type="match status" value="1"/>
</dbReference>
<evidence type="ECO:0000256" key="4">
    <source>
        <dbReference type="ARBA" id="ARBA00023180"/>
    </source>
</evidence>
<reference evidence="8" key="2">
    <citation type="submission" date="2025-09" db="UniProtKB">
        <authorList>
            <consortium name="Ensembl"/>
        </authorList>
    </citation>
    <scope>IDENTIFICATION</scope>
</reference>
<organism evidence="8 9">
    <name type="scientific">Monopterus albus</name>
    <name type="common">Swamp eel</name>
    <dbReference type="NCBI Taxonomy" id="43700"/>
    <lineage>
        <taxon>Eukaryota</taxon>
        <taxon>Metazoa</taxon>
        <taxon>Chordata</taxon>
        <taxon>Craniata</taxon>
        <taxon>Vertebrata</taxon>
        <taxon>Euteleostomi</taxon>
        <taxon>Actinopterygii</taxon>
        <taxon>Neopterygii</taxon>
        <taxon>Teleostei</taxon>
        <taxon>Neoteleostei</taxon>
        <taxon>Acanthomorphata</taxon>
        <taxon>Anabantaria</taxon>
        <taxon>Synbranchiformes</taxon>
        <taxon>Synbranchidae</taxon>
        <taxon>Monopterus</taxon>
    </lineage>
</organism>
<keyword evidence="9" id="KW-1185">Reference proteome</keyword>
<feature type="domain" description="Ig-like" evidence="7">
    <location>
        <begin position="122"/>
        <end position="191"/>
    </location>
</feature>
<dbReference type="InterPro" id="IPR036179">
    <property type="entry name" value="Ig-like_dom_sf"/>
</dbReference>
<feature type="signal peptide" evidence="6">
    <location>
        <begin position="1"/>
        <end position="16"/>
    </location>
</feature>
<feature type="transmembrane region" description="Helical" evidence="5">
    <location>
        <begin position="264"/>
        <end position="284"/>
    </location>
</feature>
<evidence type="ECO:0000256" key="1">
    <source>
        <dbReference type="ARBA" id="ARBA00004370"/>
    </source>
</evidence>
<evidence type="ECO:0000259" key="7">
    <source>
        <dbReference type="PROSITE" id="PS50835"/>
    </source>
</evidence>
<keyword evidence="5" id="KW-1133">Transmembrane helix</keyword>
<evidence type="ECO:0000313" key="8">
    <source>
        <dbReference type="Ensembl" id="ENSMALP00000023300.1"/>
    </source>
</evidence>
<evidence type="ECO:0000256" key="2">
    <source>
        <dbReference type="ARBA" id="ARBA00022729"/>
    </source>
</evidence>
<proteinExistence type="predicted"/>
<evidence type="ECO:0000256" key="3">
    <source>
        <dbReference type="ARBA" id="ARBA00023136"/>
    </source>
</evidence>
<dbReference type="GO" id="GO:0016020">
    <property type="term" value="C:membrane"/>
    <property type="evidence" value="ECO:0007669"/>
    <property type="project" value="UniProtKB-SubCell"/>
</dbReference>
<dbReference type="InterPro" id="IPR013783">
    <property type="entry name" value="Ig-like_fold"/>
</dbReference>
<dbReference type="InterPro" id="IPR015631">
    <property type="entry name" value="CD2/SLAM_rcpt"/>
</dbReference>
<reference evidence="8" key="1">
    <citation type="submission" date="2025-08" db="UniProtKB">
        <authorList>
            <consortium name="Ensembl"/>
        </authorList>
    </citation>
    <scope>IDENTIFICATION</scope>
</reference>
<dbReference type="Gene3D" id="2.60.40.10">
    <property type="entry name" value="Immunoglobulins"/>
    <property type="match status" value="2"/>
</dbReference>
<dbReference type="PROSITE" id="PS50835">
    <property type="entry name" value="IG_LIKE"/>
    <property type="match status" value="1"/>
</dbReference>
<keyword evidence="3 5" id="KW-0472">Membrane</keyword>
<feature type="transmembrane region" description="Helical" evidence="5">
    <location>
        <begin position="208"/>
        <end position="227"/>
    </location>
</feature>
<dbReference type="PANTHER" id="PTHR12080">
    <property type="entry name" value="SIGNALING LYMPHOCYTIC ACTIVATION MOLECULE"/>
    <property type="match status" value="1"/>
</dbReference>
<accession>A0A3Q3K294</accession>
<dbReference type="Proteomes" id="UP000261600">
    <property type="component" value="Unplaced"/>
</dbReference>
<dbReference type="InterPro" id="IPR007110">
    <property type="entry name" value="Ig-like_dom"/>
</dbReference>
<dbReference type="STRING" id="43700.ENSMALP00000023300"/>
<sequence>MLPGWWLCFLLGAVSAQWESPVYRKVGDPVVLKPGSVPDTITSILWKHGDNIAIQWDHSDPEIIYYRQFKVRSSLNISSGEMTIRELTHNDSGLYKPEINGGSDSSLFPATRLTVISPVPVPQVTESCNDQKTSCTFTCESTAGTDAEPVTYEWKSDGKVIASSKELHVTKENNSSMFTCEMKNPVSESSSDPIPNPFNNNTPSPKTYTGLTVFICLLLFVLLLFVIHRWKAGMWFFQKASMPWEADFWTKQERRCKFHPQSTFFILVQIIMILKKLTSMFPFYSKLRC</sequence>
<name>A0A3Q3K294_MONAL</name>
<keyword evidence="4" id="KW-0325">Glycoprotein</keyword>
<dbReference type="AlphaFoldDB" id="A0A3Q3K294"/>
<protein>
    <recommendedName>
        <fullName evidence="7">Ig-like domain-containing protein</fullName>
    </recommendedName>
</protein>
<keyword evidence="2 6" id="KW-0732">Signal</keyword>
<comment type="subcellular location">
    <subcellularLocation>
        <location evidence="1">Membrane</location>
    </subcellularLocation>
</comment>
<evidence type="ECO:0000313" key="9">
    <source>
        <dbReference type="Proteomes" id="UP000261600"/>
    </source>
</evidence>
<feature type="chain" id="PRO_5018555379" description="Ig-like domain-containing protein" evidence="6">
    <location>
        <begin position="17"/>
        <end position="289"/>
    </location>
</feature>
<dbReference type="SUPFAM" id="SSF48726">
    <property type="entry name" value="Immunoglobulin"/>
    <property type="match status" value="2"/>
</dbReference>
<evidence type="ECO:0000256" key="6">
    <source>
        <dbReference type="SAM" id="SignalP"/>
    </source>
</evidence>
<keyword evidence="5" id="KW-0812">Transmembrane</keyword>
<evidence type="ECO:0000256" key="5">
    <source>
        <dbReference type="SAM" id="Phobius"/>
    </source>
</evidence>
<dbReference type="Ensembl" id="ENSMALT00000023748.1">
    <property type="protein sequence ID" value="ENSMALP00000023300.1"/>
    <property type="gene ID" value="ENSMALG00000016232.1"/>
</dbReference>